<evidence type="ECO:0000259" key="4">
    <source>
        <dbReference type="SMART" id="SM00903"/>
    </source>
</evidence>
<dbReference type="InterPro" id="IPR012349">
    <property type="entry name" value="Split_barrel_FMN-bd"/>
</dbReference>
<name>A0A2J0KTR2_9BACT</name>
<protein>
    <submittedName>
        <fullName evidence="5">Flavin reductase</fullName>
    </submittedName>
</protein>
<evidence type="ECO:0000256" key="2">
    <source>
        <dbReference type="ARBA" id="ARBA00022630"/>
    </source>
</evidence>
<dbReference type="GO" id="GO:0010181">
    <property type="term" value="F:FMN binding"/>
    <property type="evidence" value="ECO:0007669"/>
    <property type="project" value="InterPro"/>
</dbReference>
<comment type="caution">
    <text evidence="5">The sequence shown here is derived from an EMBL/GenBank/DDBJ whole genome shotgun (WGS) entry which is preliminary data.</text>
</comment>
<organism evidence="5 6">
    <name type="scientific">Candidatus Aquitaenariimonas noxiae</name>
    <dbReference type="NCBI Taxonomy" id="1974741"/>
    <lineage>
        <taxon>Bacteria</taxon>
        <taxon>Pseudomonadati</taxon>
        <taxon>Candidatus Omnitrophota</taxon>
        <taxon>Candidatus Aquitaenariimonas</taxon>
    </lineage>
</organism>
<accession>A0A2J0KTR2</accession>
<evidence type="ECO:0000256" key="1">
    <source>
        <dbReference type="ARBA" id="ARBA00001917"/>
    </source>
</evidence>
<keyword evidence="2" id="KW-0285">Flavoprotein</keyword>
<dbReference type="InterPro" id="IPR052174">
    <property type="entry name" value="Flavoredoxin"/>
</dbReference>
<dbReference type="InterPro" id="IPR002563">
    <property type="entry name" value="Flavin_Rdtase-like_dom"/>
</dbReference>
<dbReference type="Gene3D" id="2.30.110.10">
    <property type="entry name" value="Electron Transport, Fmn-binding Protein, Chain A"/>
    <property type="match status" value="1"/>
</dbReference>
<evidence type="ECO:0000313" key="6">
    <source>
        <dbReference type="Proteomes" id="UP000230052"/>
    </source>
</evidence>
<comment type="similarity">
    <text evidence="3">Belongs to the flavoredoxin family.</text>
</comment>
<proteinExistence type="inferred from homology"/>
<dbReference type="PANTHER" id="PTHR43567:SF1">
    <property type="entry name" value="FLAVOREDOXIN"/>
    <property type="match status" value="1"/>
</dbReference>
<evidence type="ECO:0000256" key="3">
    <source>
        <dbReference type="ARBA" id="ARBA00038054"/>
    </source>
</evidence>
<dbReference type="SUPFAM" id="SSF50475">
    <property type="entry name" value="FMN-binding split barrel"/>
    <property type="match status" value="1"/>
</dbReference>
<dbReference type="GO" id="GO:0016646">
    <property type="term" value="F:oxidoreductase activity, acting on the CH-NH group of donors, NAD or NADP as acceptor"/>
    <property type="evidence" value="ECO:0007669"/>
    <property type="project" value="UniProtKB-ARBA"/>
</dbReference>
<dbReference type="AlphaFoldDB" id="A0A2J0KTR2"/>
<dbReference type="Proteomes" id="UP000230052">
    <property type="component" value="Unassembled WGS sequence"/>
</dbReference>
<sequence length="183" mass="20388">MKIKVPLKKANRLVNHGPVILVSSFYKGRPNICTVAWNMPVDFDPPKVACVIGDDNYSFECIKNTGEFVINIPGKSLLKKVIQCGSVSGKNIDKFKEFGLTPIAASKVKPPLIKECVAHLECKLLRKDLAVEYNIFLAEILCAWAEKSFFKNNRLLVEKSGAKTIHHLGARFFAFPGNVIEVK</sequence>
<dbReference type="PANTHER" id="PTHR43567">
    <property type="entry name" value="FLAVOREDOXIN-RELATED-RELATED"/>
    <property type="match status" value="1"/>
</dbReference>
<gene>
    <name evidence="5" type="ORF">COS99_03070</name>
</gene>
<reference evidence="5 6" key="1">
    <citation type="submission" date="2017-09" db="EMBL/GenBank/DDBJ databases">
        <title>Depth-based differentiation of microbial function through sediment-hosted aquifers and enrichment of novel symbionts in the deep terrestrial subsurface.</title>
        <authorList>
            <person name="Probst A.J."/>
            <person name="Ladd B."/>
            <person name="Jarett J.K."/>
            <person name="Geller-Mcgrath D.E."/>
            <person name="Sieber C.M."/>
            <person name="Emerson J.B."/>
            <person name="Anantharaman K."/>
            <person name="Thomas B.C."/>
            <person name="Malmstrom R."/>
            <person name="Stieglmeier M."/>
            <person name="Klingl A."/>
            <person name="Woyke T."/>
            <person name="Ryan C.M."/>
            <person name="Banfield J.F."/>
        </authorList>
    </citation>
    <scope>NUCLEOTIDE SEQUENCE [LARGE SCALE GENOMIC DNA]</scope>
    <source>
        <strain evidence="5">CG07_land_8_20_14_0_80_42_15</strain>
    </source>
</reference>
<comment type="cofactor">
    <cofactor evidence="1">
        <name>FMN</name>
        <dbReference type="ChEBI" id="CHEBI:58210"/>
    </cofactor>
</comment>
<dbReference type="EMBL" id="PEWV01000030">
    <property type="protein sequence ID" value="PIU41892.1"/>
    <property type="molecule type" value="Genomic_DNA"/>
</dbReference>
<dbReference type="SMART" id="SM00903">
    <property type="entry name" value="Flavin_Reduct"/>
    <property type="match status" value="1"/>
</dbReference>
<evidence type="ECO:0000313" key="5">
    <source>
        <dbReference type="EMBL" id="PIU41892.1"/>
    </source>
</evidence>
<feature type="domain" description="Flavin reductase like" evidence="4">
    <location>
        <begin position="12"/>
        <end position="151"/>
    </location>
</feature>
<dbReference type="Pfam" id="PF01613">
    <property type="entry name" value="Flavin_Reduct"/>
    <property type="match status" value="1"/>
</dbReference>